<reference evidence="1" key="1">
    <citation type="submission" date="2021-01" db="EMBL/GenBank/DDBJ databases">
        <authorList>
            <person name="Corre E."/>
            <person name="Pelletier E."/>
            <person name="Niang G."/>
            <person name="Scheremetjew M."/>
            <person name="Finn R."/>
            <person name="Kale V."/>
            <person name="Holt S."/>
            <person name="Cochrane G."/>
            <person name="Meng A."/>
            <person name="Brown T."/>
            <person name="Cohen L."/>
        </authorList>
    </citation>
    <scope>NUCLEOTIDE SEQUENCE</scope>
    <source>
        <strain evidence="1">SL-175</strain>
    </source>
</reference>
<evidence type="ECO:0000313" key="1">
    <source>
        <dbReference type="EMBL" id="CAD8700761.1"/>
    </source>
</evidence>
<dbReference type="EMBL" id="HBFC01006136">
    <property type="protein sequence ID" value="CAD8700761.1"/>
    <property type="molecule type" value="Transcribed_RNA"/>
</dbReference>
<organism evidence="1">
    <name type="scientific">Mantoniella antarctica</name>
    <dbReference type="NCBI Taxonomy" id="81844"/>
    <lineage>
        <taxon>Eukaryota</taxon>
        <taxon>Viridiplantae</taxon>
        <taxon>Chlorophyta</taxon>
        <taxon>Mamiellophyceae</taxon>
        <taxon>Mamiellales</taxon>
        <taxon>Mamiellaceae</taxon>
        <taxon>Mantoniella</taxon>
    </lineage>
</organism>
<gene>
    <name evidence="1" type="ORF">MANT1106_LOCUS3443</name>
</gene>
<dbReference type="AlphaFoldDB" id="A0A7S0SAB7"/>
<dbReference type="PANTHER" id="PTHR36006:SF2">
    <property type="entry name" value="OS06G0704200 PROTEIN"/>
    <property type="match status" value="1"/>
</dbReference>
<sequence length="234" mass="24198">MASASQVCVGWESGRASFLRRVGARGRTLPLSLAHGGAGAAATSTSRGAPRVFAMPRSAGVRGGEAMTGRLDARDDGRGNGRGCRDVLSTTRMAPTMESTKPTERVFGATSALTLAAAILLTFTGAAGALTEREFYIEDIPQGLSSGESDRAPRGPSLAALVKGPNGKEVEKCASKCIVTCTRGGSGAPGLGPLSVRKAPVVFKEGFRSRQYCLSECTEICSITVNSAREARGK</sequence>
<protein>
    <submittedName>
        <fullName evidence="1">Uncharacterized protein</fullName>
    </submittedName>
</protein>
<dbReference type="PANTHER" id="PTHR36006">
    <property type="entry name" value="BNAC02G25390D PROTEIN"/>
    <property type="match status" value="1"/>
</dbReference>
<proteinExistence type="predicted"/>
<name>A0A7S0SAB7_9CHLO</name>
<accession>A0A7S0SAB7</accession>